<dbReference type="STRING" id="560819.SAMN05428998_12583"/>
<sequence>MPRVPTAQAAGLGRQAIAPVSIPVQSFSLPAIRVPRDERGAALSARGEALSGLGGALGGIADDLAKRQAAERGRALLQEAETASAAAVEDLLKNPESGYLAKAGRGALLARDETLRSLDAVGRRGLAELEPALRPAYAGL</sequence>
<evidence type="ECO:0000313" key="2">
    <source>
        <dbReference type="Proteomes" id="UP000192917"/>
    </source>
</evidence>
<dbReference type="RefSeq" id="WP_085125240.1">
    <property type="nucleotide sequence ID" value="NZ_FWZX01000025.1"/>
</dbReference>
<keyword evidence="2" id="KW-1185">Reference proteome</keyword>
<name>A0A1Y6CHM7_9PROT</name>
<proteinExistence type="predicted"/>
<organism evidence="1 2">
    <name type="scientific">Tistlia consotensis USBA 355</name>
    <dbReference type="NCBI Taxonomy" id="560819"/>
    <lineage>
        <taxon>Bacteria</taxon>
        <taxon>Pseudomonadati</taxon>
        <taxon>Pseudomonadota</taxon>
        <taxon>Alphaproteobacteria</taxon>
        <taxon>Rhodospirillales</taxon>
        <taxon>Rhodovibrionaceae</taxon>
        <taxon>Tistlia</taxon>
    </lineage>
</organism>
<dbReference type="Proteomes" id="UP000192917">
    <property type="component" value="Unassembled WGS sequence"/>
</dbReference>
<accession>A0A1Y6CHM7</accession>
<protein>
    <submittedName>
        <fullName evidence="1">Uncharacterized protein</fullName>
    </submittedName>
</protein>
<gene>
    <name evidence="1" type="ORF">SAMN05428998_12583</name>
</gene>
<dbReference type="AlphaFoldDB" id="A0A1Y6CHM7"/>
<reference evidence="1 2" key="1">
    <citation type="submission" date="2017-04" db="EMBL/GenBank/DDBJ databases">
        <authorList>
            <person name="Afonso C.L."/>
            <person name="Miller P.J."/>
            <person name="Scott M.A."/>
            <person name="Spackman E."/>
            <person name="Goraichik I."/>
            <person name="Dimitrov K.M."/>
            <person name="Suarez D.L."/>
            <person name="Swayne D.E."/>
        </authorList>
    </citation>
    <scope>NUCLEOTIDE SEQUENCE [LARGE SCALE GENOMIC DNA]</scope>
    <source>
        <strain evidence="1 2">USBA 355</strain>
    </source>
</reference>
<dbReference type="EMBL" id="FWZX01000025">
    <property type="protein sequence ID" value="SMF64703.1"/>
    <property type="molecule type" value="Genomic_DNA"/>
</dbReference>
<evidence type="ECO:0000313" key="1">
    <source>
        <dbReference type="EMBL" id="SMF64703.1"/>
    </source>
</evidence>